<accession>A0A8C9CUU8</accession>
<dbReference type="PANTHER" id="PTHR35351:SF1">
    <property type="entry name" value="GERMINAL CENTER-ASSOCIATED SIGNALING AND MOTILITY-LIKE PROTEIN"/>
    <property type="match status" value="1"/>
</dbReference>
<sequence length="151" mass="17340">MGNSLLRELNCLRNNQKKHKKVNQHVERKCSCSFFFLCFILILFWQEMATFERENPVQDKKSKEVLSASNQEHENGSGSEEVCYTVISHSSCRRPSLSSNDDGYENIDSTTKTVKPFRNGPETEYALLRMTCATRPSSCTADHDYELVLPH</sequence>
<dbReference type="InterPro" id="IPR031364">
    <property type="entry name" value="GC_assoc_lym"/>
</dbReference>
<protein>
    <submittedName>
        <fullName evidence="2">Germinal center associated signaling and motility like</fullName>
    </submittedName>
</protein>
<reference evidence="2" key="2">
    <citation type="submission" date="2025-08" db="UniProtKB">
        <authorList>
            <consortium name="Ensembl"/>
        </authorList>
    </citation>
    <scope>IDENTIFICATION</scope>
</reference>
<keyword evidence="3" id="KW-1185">Reference proteome</keyword>
<gene>
    <name evidence="2" type="primary">GCSAML</name>
</gene>
<dbReference type="Pfam" id="PF15666">
    <property type="entry name" value="HGAL"/>
    <property type="match status" value="1"/>
</dbReference>
<dbReference type="PANTHER" id="PTHR35351">
    <property type="entry name" value="GERMINAL CENTER-ASSOCIATED SIGNALING AND MOTILITY-LIKE PROTEIN"/>
    <property type="match status" value="1"/>
</dbReference>
<dbReference type="GO" id="GO:0050855">
    <property type="term" value="P:regulation of B cell receptor signaling pathway"/>
    <property type="evidence" value="ECO:0007669"/>
    <property type="project" value="InterPro"/>
</dbReference>
<evidence type="ECO:0000313" key="3">
    <source>
        <dbReference type="Proteomes" id="UP000694399"/>
    </source>
</evidence>
<feature type="region of interest" description="Disordered" evidence="1">
    <location>
        <begin position="55"/>
        <end position="80"/>
    </location>
</feature>
<dbReference type="GeneTree" id="ENSGT00940000158134"/>
<name>A0A8C9CUU8_PANLE</name>
<reference evidence="2" key="1">
    <citation type="journal article" date="2019" name="bioRxiv">
        <title>Long live the king: chromosome-level assembly of the lion (Panthera leo) using linked-read, Hi-C, and long read data.</title>
        <authorList>
            <person name="Armstrong E.E."/>
            <person name="Taylor R.W."/>
            <person name="Miller D.E."/>
            <person name="Kaelin C."/>
            <person name="Barsh G."/>
            <person name="Hadly E.A."/>
            <person name="Petrov D."/>
        </authorList>
    </citation>
    <scope>NUCLEOTIDE SEQUENCE [LARGE SCALE GENOMIC DNA]</scope>
</reference>
<dbReference type="Proteomes" id="UP000694399">
    <property type="component" value="Chromosome A1"/>
</dbReference>
<evidence type="ECO:0000256" key="1">
    <source>
        <dbReference type="SAM" id="MobiDB-lite"/>
    </source>
</evidence>
<feature type="region of interest" description="Disordered" evidence="1">
    <location>
        <begin position="94"/>
        <end position="115"/>
    </location>
</feature>
<dbReference type="OMA" id="KWQEMTA"/>
<proteinExistence type="predicted"/>
<dbReference type="Ensembl" id="ENSPLOT00000000377.1">
    <property type="protein sequence ID" value="ENSPLOP00000000343.1"/>
    <property type="gene ID" value="ENSPLOG00000000252.1"/>
</dbReference>
<evidence type="ECO:0000313" key="2">
    <source>
        <dbReference type="Ensembl" id="ENSPLOP00000000343.1"/>
    </source>
</evidence>
<organism evidence="2 3">
    <name type="scientific">Panthera leo</name>
    <name type="common">Lion</name>
    <dbReference type="NCBI Taxonomy" id="9689"/>
    <lineage>
        <taxon>Eukaryota</taxon>
        <taxon>Metazoa</taxon>
        <taxon>Chordata</taxon>
        <taxon>Craniata</taxon>
        <taxon>Vertebrata</taxon>
        <taxon>Euteleostomi</taxon>
        <taxon>Mammalia</taxon>
        <taxon>Eutheria</taxon>
        <taxon>Laurasiatheria</taxon>
        <taxon>Carnivora</taxon>
        <taxon>Feliformia</taxon>
        <taxon>Felidae</taxon>
        <taxon>Pantherinae</taxon>
        <taxon>Panthera</taxon>
    </lineage>
</organism>
<feature type="compositionally biased region" description="Basic and acidic residues" evidence="1">
    <location>
        <begin position="55"/>
        <end position="64"/>
    </location>
</feature>
<dbReference type="GO" id="GO:2000401">
    <property type="term" value="P:regulation of lymphocyte migration"/>
    <property type="evidence" value="ECO:0007669"/>
    <property type="project" value="InterPro"/>
</dbReference>
<reference evidence="2" key="3">
    <citation type="submission" date="2025-09" db="UniProtKB">
        <authorList>
            <consortium name="Ensembl"/>
        </authorList>
    </citation>
    <scope>IDENTIFICATION</scope>
</reference>
<dbReference type="AlphaFoldDB" id="A0A8C9CUU8"/>